<evidence type="ECO:0000313" key="2">
    <source>
        <dbReference type="EMBL" id="TEB25235.1"/>
    </source>
</evidence>
<feature type="compositionally biased region" description="Basic residues" evidence="1">
    <location>
        <begin position="11"/>
        <end position="20"/>
    </location>
</feature>
<accession>A0A4Y7STP1</accession>
<proteinExistence type="predicted"/>
<comment type="caution">
    <text evidence="2">The sequence shown here is derived from an EMBL/GenBank/DDBJ whole genome shotgun (WGS) entry which is preliminary data.</text>
</comment>
<name>A0A4Y7STP1_COPMI</name>
<feature type="region of interest" description="Disordered" evidence="1">
    <location>
        <begin position="1"/>
        <end position="26"/>
    </location>
</feature>
<evidence type="ECO:0000256" key="1">
    <source>
        <dbReference type="SAM" id="MobiDB-lite"/>
    </source>
</evidence>
<organism evidence="2 3">
    <name type="scientific">Coprinellus micaceus</name>
    <name type="common">Glistening ink-cap mushroom</name>
    <name type="synonym">Coprinus micaceus</name>
    <dbReference type="NCBI Taxonomy" id="71717"/>
    <lineage>
        <taxon>Eukaryota</taxon>
        <taxon>Fungi</taxon>
        <taxon>Dikarya</taxon>
        <taxon>Basidiomycota</taxon>
        <taxon>Agaricomycotina</taxon>
        <taxon>Agaricomycetes</taxon>
        <taxon>Agaricomycetidae</taxon>
        <taxon>Agaricales</taxon>
        <taxon>Agaricineae</taxon>
        <taxon>Psathyrellaceae</taxon>
        <taxon>Coprinellus</taxon>
    </lineage>
</organism>
<gene>
    <name evidence="2" type="ORF">FA13DRAFT_1174940</name>
</gene>
<dbReference type="Proteomes" id="UP000298030">
    <property type="component" value="Unassembled WGS sequence"/>
</dbReference>
<protein>
    <submittedName>
        <fullName evidence="2">Uncharacterized protein</fullName>
    </submittedName>
</protein>
<feature type="region of interest" description="Disordered" evidence="1">
    <location>
        <begin position="78"/>
        <end position="103"/>
    </location>
</feature>
<dbReference type="EMBL" id="QPFP01000058">
    <property type="protein sequence ID" value="TEB25235.1"/>
    <property type="molecule type" value="Genomic_DNA"/>
</dbReference>
<reference evidence="2 3" key="1">
    <citation type="journal article" date="2019" name="Nat. Ecol. Evol.">
        <title>Megaphylogeny resolves global patterns of mushroom evolution.</title>
        <authorList>
            <person name="Varga T."/>
            <person name="Krizsan K."/>
            <person name="Foldi C."/>
            <person name="Dima B."/>
            <person name="Sanchez-Garcia M."/>
            <person name="Sanchez-Ramirez S."/>
            <person name="Szollosi G.J."/>
            <person name="Szarkandi J.G."/>
            <person name="Papp V."/>
            <person name="Albert L."/>
            <person name="Andreopoulos W."/>
            <person name="Angelini C."/>
            <person name="Antonin V."/>
            <person name="Barry K.W."/>
            <person name="Bougher N.L."/>
            <person name="Buchanan P."/>
            <person name="Buyck B."/>
            <person name="Bense V."/>
            <person name="Catcheside P."/>
            <person name="Chovatia M."/>
            <person name="Cooper J."/>
            <person name="Damon W."/>
            <person name="Desjardin D."/>
            <person name="Finy P."/>
            <person name="Geml J."/>
            <person name="Haridas S."/>
            <person name="Hughes K."/>
            <person name="Justo A."/>
            <person name="Karasinski D."/>
            <person name="Kautmanova I."/>
            <person name="Kiss B."/>
            <person name="Kocsube S."/>
            <person name="Kotiranta H."/>
            <person name="LaButti K.M."/>
            <person name="Lechner B.E."/>
            <person name="Liimatainen K."/>
            <person name="Lipzen A."/>
            <person name="Lukacs Z."/>
            <person name="Mihaltcheva S."/>
            <person name="Morgado L.N."/>
            <person name="Niskanen T."/>
            <person name="Noordeloos M.E."/>
            <person name="Ohm R.A."/>
            <person name="Ortiz-Santana B."/>
            <person name="Ovrebo C."/>
            <person name="Racz N."/>
            <person name="Riley R."/>
            <person name="Savchenko A."/>
            <person name="Shiryaev A."/>
            <person name="Soop K."/>
            <person name="Spirin V."/>
            <person name="Szebenyi C."/>
            <person name="Tomsovsky M."/>
            <person name="Tulloss R.E."/>
            <person name="Uehling J."/>
            <person name="Grigoriev I.V."/>
            <person name="Vagvolgyi C."/>
            <person name="Papp T."/>
            <person name="Martin F.M."/>
            <person name="Miettinen O."/>
            <person name="Hibbett D.S."/>
            <person name="Nagy L.G."/>
        </authorList>
    </citation>
    <scope>NUCLEOTIDE SEQUENCE [LARGE SCALE GENOMIC DNA]</scope>
    <source>
        <strain evidence="2 3">FP101781</strain>
    </source>
</reference>
<feature type="region of interest" description="Disordered" evidence="1">
    <location>
        <begin position="166"/>
        <end position="202"/>
    </location>
</feature>
<evidence type="ECO:0000313" key="3">
    <source>
        <dbReference type="Proteomes" id="UP000298030"/>
    </source>
</evidence>
<sequence>MGRRLNATHPISRRTGRRHPASPVISSPRLPELELAHSSSPWALQTSWLDDVIPPALHPMGALLSDARHLATSQLYSSPADSPPMYEMDKRRPSQASTKAFGKGLQGREWRIGEEGAEGVEGQRGECCDEERGRSGRCLRIRQIDERGFGSGDSWAGIRRLRLDSRHPPTSDPFPWLPWVGGKGEGRGPSWVDWSPSAKRKA</sequence>
<dbReference type="AlphaFoldDB" id="A0A4Y7STP1"/>
<keyword evidence="3" id="KW-1185">Reference proteome</keyword>